<evidence type="ECO:0000256" key="2">
    <source>
        <dbReference type="ARBA" id="ARBA00007362"/>
    </source>
</evidence>
<dbReference type="PANTHER" id="PTHR32322">
    <property type="entry name" value="INNER MEMBRANE TRANSPORTER"/>
    <property type="match status" value="1"/>
</dbReference>
<comment type="subcellular location">
    <subcellularLocation>
        <location evidence="1">Membrane</location>
        <topology evidence="1">Multi-pass membrane protein</topology>
    </subcellularLocation>
</comment>
<sequence length="314" mass="32350">MTDKAGLLAILVALGAGWGLTTPLIKIAVSTGYGHFGLVFWQLALGAALLGGILVARGRLPRLTPGTMTFCTMIAVLGTIVPNSASYRSAVELPGGIMAIVISTVPMFAFPIALSLGMDRFSALRFAGLALGLAGVALIALPEASLPDPAMAPWLLVALVAPFCYAVEGNVVARWGTWGMGPVQVLFGASLIGAFLALPLALATGQAFVPAFPPGPADAALLAIGVIHATVYATYVWLVGRAGSVFAAQVSYLVTGFGVVWSMVLLGERYAFWIWLALALMLAGIALVQPRRSVPLAPPAPAVQGALRADDGTT</sequence>
<feature type="transmembrane region" description="Helical" evidence="6">
    <location>
        <begin position="63"/>
        <end position="81"/>
    </location>
</feature>
<keyword evidence="3 6" id="KW-0812">Transmembrane</keyword>
<evidence type="ECO:0000256" key="3">
    <source>
        <dbReference type="ARBA" id="ARBA00022692"/>
    </source>
</evidence>
<feature type="transmembrane region" description="Helical" evidence="6">
    <location>
        <begin position="185"/>
        <end position="208"/>
    </location>
</feature>
<feature type="domain" description="EamA" evidence="7">
    <location>
        <begin position="8"/>
        <end position="140"/>
    </location>
</feature>
<dbReference type="InterPro" id="IPR000620">
    <property type="entry name" value="EamA_dom"/>
</dbReference>
<gene>
    <name evidence="8" type="ORF">EAT49_03075</name>
</gene>
<proteinExistence type="inferred from homology"/>
<dbReference type="InterPro" id="IPR037185">
    <property type="entry name" value="EmrE-like"/>
</dbReference>
<evidence type="ECO:0000256" key="4">
    <source>
        <dbReference type="ARBA" id="ARBA00022989"/>
    </source>
</evidence>
<feature type="transmembrane region" description="Helical" evidence="6">
    <location>
        <begin position="245"/>
        <end position="264"/>
    </location>
</feature>
<feature type="transmembrane region" description="Helical" evidence="6">
    <location>
        <begin position="220"/>
        <end position="238"/>
    </location>
</feature>
<dbReference type="GO" id="GO:0016020">
    <property type="term" value="C:membrane"/>
    <property type="evidence" value="ECO:0007669"/>
    <property type="project" value="UniProtKB-SubCell"/>
</dbReference>
<name>A0A3N2R777_9RHOB</name>
<dbReference type="EMBL" id="RDRB01000002">
    <property type="protein sequence ID" value="ROU03304.1"/>
    <property type="molecule type" value="Genomic_DNA"/>
</dbReference>
<organism evidence="8 9">
    <name type="scientific">Histidinibacterium lentulum</name>
    <dbReference type="NCBI Taxonomy" id="2480588"/>
    <lineage>
        <taxon>Bacteria</taxon>
        <taxon>Pseudomonadati</taxon>
        <taxon>Pseudomonadota</taxon>
        <taxon>Alphaproteobacteria</taxon>
        <taxon>Rhodobacterales</taxon>
        <taxon>Paracoccaceae</taxon>
        <taxon>Histidinibacterium</taxon>
    </lineage>
</organism>
<feature type="transmembrane region" description="Helical" evidence="6">
    <location>
        <begin position="153"/>
        <end position="173"/>
    </location>
</feature>
<evidence type="ECO:0000256" key="1">
    <source>
        <dbReference type="ARBA" id="ARBA00004141"/>
    </source>
</evidence>
<feature type="transmembrane region" description="Helical" evidence="6">
    <location>
        <begin position="123"/>
        <end position="141"/>
    </location>
</feature>
<comment type="similarity">
    <text evidence="2">Belongs to the EamA transporter family.</text>
</comment>
<accession>A0A3N2R777</accession>
<evidence type="ECO:0000313" key="8">
    <source>
        <dbReference type="EMBL" id="ROU03304.1"/>
    </source>
</evidence>
<feature type="domain" description="EamA" evidence="7">
    <location>
        <begin position="153"/>
        <end position="288"/>
    </location>
</feature>
<keyword evidence="5 6" id="KW-0472">Membrane</keyword>
<dbReference type="Proteomes" id="UP000268016">
    <property type="component" value="Unassembled WGS sequence"/>
</dbReference>
<dbReference type="RefSeq" id="WP_123640839.1">
    <property type="nucleotide sequence ID" value="NZ_ML119082.1"/>
</dbReference>
<dbReference type="SUPFAM" id="SSF103481">
    <property type="entry name" value="Multidrug resistance efflux transporter EmrE"/>
    <property type="match status" value="2"/>
</dbReference>
<dbReference type="OrthoDB" id="8688375at2"/>
<feature type="transmembrane region" description="Helical" evidence="6">
    <location>
        <begin position="93"/>
        <end position="116"/>
    </location>
</feature>
<reference evidence="8 9" key="1">
    <citation type="submission" date="2018-10" db="EMBL/GenBank/DDBJ databases">
        <title>Histidinibacterium lentulum gen. nov., sp. nov., a marine bacterium from the culture broth of Picochlorum sp. 122.</title>
        <authorList>
            <person name="Wang G."/>
        </authorList>
    </citation>
    <scope>NUCLEOTIDE SEQUENCE [LARGE SCALE GENOMIC DNA]</scope>
    <source>
        <strain evidence="8 9">B17</strain>
    </source>
</reference>
<evidence type="ECO:0000256" key="6">
    <source>
        <dbReference type="SAM" id="Phobius"/>
    </source>
</evidence>
<comment type="caution">
    <text evidence="8">The sequence shown here is derived from an EMBL/GenBank/DDBJ whole genome shotgun (WGS) entry which is preliminary data.</text>
</comment>
<dbReference type="AlphaFoldDB" id="A0A3N2R777"/>
<dbReference type="PANTHER" id="PTHR32322:SF2">
    <property type="entry name" value="EAMA DOMAIN-CONTAINING PROTEIN"/>
    <property type="match status" value="1"/>
</dbReference>
<feature type="transmembrane region" description="Helical" evidence="6">
    <location>
        <begin position="35"/>
        <end position="56"/>
    </location>
</feature>
<feature type="transmembrane region" description="Helical" evidence="6">
    <location>
        <begin position="270"/>
        <end position="288"/>
    </location>
</feature>
<evidence type="ECO:0000259" key="7">
    <source>
        <dbReference type="Pfam" id="PF00892"/>
    </source>
</evidence>
<protein>
    <submittedName>
        <fullName evidence="8">DMT family transporter</fullName>
    </submittedName>
</protein>
<keyword evidence="9" id="KW-1185">Reference proteome</keyword>
<dbReference type="InterPro" id="IPR050638">
    <property type="entry name" value="AA-Vitamin_Transporters"/>
</dbReference>
<keyword evidence="4 6" id="KW-1133">Transmembrane helix</keyword>
<evidence type="ECO:0000313" key="9">
    <source>
        <dbReference type="Proteomes" id="UP000268016"/>
    </source>
</evidence>
<evidence type="ECO:0000256" key="5">
    <source>
        <dbReference type="ARBA" id="ARBA00023136"/>
    </source>
</evidence>
<dbReference type="Pfam" id="PF00892">
    <property type="entry name" value="EamA"/>
    <property type="match status" value="2"/>
</dbReference>